<feature type="compositionally biased region" description="Polar residues" evidence="1">
    <location>
        <begin position="83"/>
        <end position="92"/>
    </location>
</feature>
<evidence type="ECO:0000313" key="4">
    <source>
        <dbReference type="Proteomes" id="UP000652198"/>
    </source>
</evidence>
<feature type="region of interest" description="Disordered" evidence="1">
    <location>
        <begin position="77"/>
        <end position="126"/>
    </location>
</feature>
<sequence>MEKKPRDSRRLYNTFRTILVKSSAYHQLGRLKSRGAASLFRLLEINMNGRHASSFAFVAYVLLSLVSAPVAFAQTGAAATKPMQDTQRTAQQKARKAKSHAHQKTGTQDEKKATPANKATPASGGQ</sequence>
<feature type="compositionally biased region" description="Low complexity" evidence="1">
    <location>
        <begin position="114"/>
        <end position="126"/>
    </location>
</feature>
<comment type="caution">
    <text evidence="3">The sequence shown here is derived from an EMBL/GenBank/DDBJ whole genome shotgun (WGS) entry which is preliminary data.</text>
</comment>
<evidence type="ECO:0000256" key="2">
    <source>
        <dbReference type="SAM" id="Phobius"/>
    </source>
</evidence>
<protein>
    <submittedName>
        <fullName evidence="3">Uncharacterized protein</fullName>
    </submittedName>
</protein>
<keyword evidence="4" id="KW-1185">Reference proteome</keyword>
<accession>A0ABX2BTJ8</accession>
<reference evidence="3 4" key="1">
    <citation type="submission" date="2019-11" db="EMBL/GenBank/DDBJ databases">
        <title>Metabolism of dissolved organic matter in forest soils.</title>
        <authorList>
            <person name="Cyle K.T."/>
            <person name="Wilhelm R.C."/>
            <person name="Martinez C.E."/>
        </authorList>
    </citation>
    <scope>NUCLEOTIDE SEQUENCE [LARGE SCALE GENOMIC DNA]</scope>
    <source>
        <strain evidence="3 4">1N</strain>
    </source>
</reference>
<name>A0ABX2BTJ8_9BURK</name>
<keyword evidence="2" id="KW-0812">Transmembrane</keyword>
<dbReference type="Proteomes" id="UP000652198">
    <property type="component" value="Unassembled WGS sequence"/>
</dbReference>
<proteinExistence type="predicted"/>
<feature type="compositionally biased region" description="Basic residues" evidence="1">
    <location>
        <begin position="93"/>
        <end position="103"/>
    </location>
</feature>
<evidence type="ECO:0000313" key="3">
    <source>
        <dbReference type="EMBL" id="NPT42867.1"/>
    </source>
</evidence>
<keyword evidence="2" id="KW-1133">Transmembrane helix</keyword>
<organism evidence="3 4">
    <name type="scientific">Paraburkholderia solitsugae</name>
    <dbReference type="NCBI Taxonomy" id="2675748"/>
    <lineage>
        <taxon>Bacteria</taxon>
        <taxon>Pseudomonadati</taxon>
        <taxon>Pseudomonadota</taxon>
        <taxon>Betaproteobacteria</taxon>
        <taxon>Burkholderiales</taxon>
        <taxon>Burkholderiaceae</taxon>
        <taxon>Paraburkholderia</taxon>
    </lineage>
</organism>
<dbReference type="EMBL" id="WOEY01000065">
    <property type="protein sequence ID" value="NPT42867.1"/>
    <property type="molecule type" value="Genomic_DNA"/>
</dbReference>
<feature type="transmembrane region" description="Helical" evidence="2">
    <location>
        <begin position="55"/>
        <end position="73"/>
    </location>
</feature>
<evidence type="ECO:0000256" key="1">
    <source>
        <dbReference type="SAM" id="MobiDB-lite"/>
    </source>
</evidence>
<keyword evidence="2" id="KW-0472">Membrane</keyword>
<dbReference type="RefSeq" id="WP_172311534.1">
    <property type="nucleotide sequence ID" value="NZ_WOEY01000065.1"/>
</dbReference>
<gene>
    <name evidence="3" type="ORF">GNZ12_16430</name>
</gene>